<dbReference type="InterPro" id="IPR050204">
    <property type="entry name" value="AraC_XylS_family_regulators"/>
</dbReference>
<evidence type="ECO:0000256" key="3">
    <source>
        <dbReference type="ARBA" id="ARBA00023163"/>
    </source>
</evidence>
<evidence type="ECO:0000313" key="5">
    <source>
        <dbReference type="EMBL" id="GLQ55390.1"/>
    </source>
</evidence>
<dbReference type="CDD" id="cd06999">
    <property type="entry name" value="cupin_HpaA-like_N"/>
    <property type="match status" value="1"/>
</dbReference>
<dbReference type="InterPro" id="IPR014710">
    <property type="entry name" value="RmlC-like_jellyroll"/>
</dbReference>
<dbReference type="SUPFAM" id="SSF46689">
    <property type="entry name" value="Homeodomain-like"/>
    <property type="match status" value="1"/>
</dbReference>
<dbReference type="SMART" id="SM00342">
    <property type="entry name" value="HTH_ARAC"/>
    <property type="match status" value="1"/>
</dbReference>
<keyword evidence="1" id="KW-0805">Transcription regulation</keyword>
<evidence type="ECO:0000313" key="6">
    <source>
        <dbReference type="Proteomes" id="UP001156691"/>
    </source>
</evidence>
<dbReference type="PANTHER" id="PTHR46796">
    <property type="entry name" value="HTH-TYPE TRANSCRIPTIONAL ACTIVATOR RHAS-RELATED"/>
    <property type="match status" value="1"/>
</dbReference>
<dbReference type="InterPro" id="IPR018060">
    <property type="entry name" value="HTH_AraC"/>
</dbReference>
<keyword evidence="6" id="KW-1185">Reference proteome</keyword>
<dbReference type="Pfam" id="PF02311">
    <property type="entry name" value="AraC_binding"/>
    <property type="match status" value="1"/>
</dbReference>
<evidence type="ECO:0000256" key="1">
    <source>
        <dbReference type="ARBA" id="ARBA00023015"/>
    </source>
</evidence>
<keyword evidence="3" id="KW-0804">Transcription</keyword>
<feature type="domain" description="HTH araC/xylS-type" evidence="4">
    <location>
        <begin position="189"/>
        <end position="287"/>
    </location>
</feature>
<dbReference type="Gene3D" id="2.60.120.10">
    <property type="entry name" value="Jelly Rolls"/>
    <property type="match status" value="1"/>
</dbReference>
<proteinExistence type="predicted"/>
<comment type="caution">
    <text evidence="5">The sequence shown here is derived from an EMBL/GenBank/DDBJ whole genome shotgun (WGS) entry which is preliminary data.</text>
</comment>
<keyword evidence="2" id="KW-0238">DNA-binding</keyword>
<organism evidence="5 6">
    <name type="scientific">Devosia nitrariae</name>
    <dbReference type="NCBI Taxonomy" id="2071872"/>
    <lineage>
        <taxon>Bacteria</taxon>
        <taxon>Pseudomonadati</taxon>
        <taxon>Pseudomonadota</taxon>
        <taxon>Alphaproteobacteria</taxon>
        <taxon>Hyphomicrobiales</taxon>
        <taxon>Devosiaceae</taxon>
        <taxon>Devosia</taxon>
    </lineage>
</organism>
<dbReference type="InterPro" id="IPR011051">
    <property type="entry name" value="RmlC_Cupin_sf"/>
</dbReference>
<dbReference type="EMBL" id="BSNS01000011">
    <property type="protein sequence ID" value="GLQ55390.1"/>
    <property type="molecule type" value="Genomic_DNA"/>
</dbReference>
<sequence>MDGRRILLHYPNMKPIPNYALYGEADADREQDWLHWETIQSRSRLHDYLIAPHRHEQFFQVLHLTGGLAHVTIDGVTFDLQPPAIVVVPALTVHGYLFSTDVEGLVVTLMERDARAAGLGEIGPAILPDASEVGEAVDRLIAEADRPGAGHNVAMRALLALLIVAIERARPLPDAESKATGDRGVLHAKAFRWLVDQRFRQTRRLADYASELAISPTHLNRISRQVLGASALAVIERRVALEARRMLQFSSLSIKQIGADLGYEDPAYFTRVLTRVLGMTPGRYRATARAGQRP</sequence>
<evidence type="ECO:0000256" key="2">
    <source>
        <dbReference type="ARBA" id="ARBA00023125"/>
    </source>
</evidence>
<dbReference type="Pfam" id="PF12833">
    <property type="entry name" value="HTH_18"/>
    <property type="match status" value="1"/>
</dbReference>
<reference evidence="6" key="1">
    <citation type="journal article" date="2019" name="Int. J. Syst. Evol. Microbiol.">
        <title>The Global Catalogue of Microorganisms (GCM) 10K type strain sequencing project: providing services to taxonomists for standard genome sequencing and annotation.</title>
        <authorList>
            <consortium name="The Broad Institute Genomics Platform"/>
            <consortium name="The Broad Institute Genome Sequencing Center for Infectious Disease"/>
            <person name="Wu L."/>
            <person name="Ma J."/>
        </authorList>
    </citation>
    <scope>NUCLEOTIDE SEQUENCE [LARGE SCALE GENOMIC DNA]</scope>
    <source>
        <strain evidence="6">NBRC 112416</strain>
    </source>
</reference>
<dbReference type="Proteomes" id="UP001156691">
    <property type="component" value="Unassembled WGS sequence"/>
</dbReference>
<dbReference type="Gene3D" id="1.10.10.60">
    <property type="entry name" value="Homeodomain-like"/>
    <property type="match status" value="1"/>
</dbReference>
<dbReference type="InterPro" id="IPR009057">
    <property type="entry name" value="Homeodomain-like_sf"/>
</dbReference>
<protein>
    <submittedName>
        <fullName evidence="5">AraC family transcriptional regulator</fullName>
    </submittedName>
</protein>
<dbReference type="PROSITE" id="PS01124">
    <property type="entry name" value="HTH_ARAC_FAMILY_2"/>
    <property type="match status" value="1"/>
</dbReference>
<gene>
    <name evidence="5" type="primary">pobR</name>
    <name evidence="5" type="ORF">GCM10010862_26490</name>
</gene>
<dbReference type="InterPro" id="IPR003313">
    <property type="entry name" value="AraC-bd"/>
</dbReference>
<dbReference type="SUPFAM" id="SSF51182">
    <property type="entry name" value="RmlC-like cupins"/>
    <property type="match status" value="1"/>
</dbReference>
<accession>A0ABQ5W701</accession>
<name>A0ABQ5W701_9HYPH</name>
<dbReference type="InterPro" id="IPR047264">
    <property type="entry name" value="Cupin_HpaA-like_N"/>
</dbReference>
<evidence type="ECO:0000259" key="4">
    <source>
        <dbReference type="PROSITE" id="PS01124"/>
    </source>
</evidence>